<dbReference type="Gene3D" id="2.60.40.10">
    <property type="entry name" value="Immunoglobulins"/>
    <property type="match status" value="1"/>
</dbReference>
<dbReference type="InterPro" id="IPR013783">
    <property type="entry name" value="Ig-like_fold"/>
</dbReference>
<dbReference type="SUPFAM" id="SSF48350">
    <property type="entry name" value="GTPase activation domain, GAP"/>
    <property type="match status" value="1"/>
</dbReference>
<dbReference type="Pfam" id="PF22669">
    <property type="entry name" value="Exo_endo_phos2"/>
    <property type="match status" value="1"/>
</dbReference>
<protein>
    <recommendedName>
        <fullName evidence="1">Inositol polyphosphate-related phosphatase domain-containing protein</fullName>
    </recommendedName>
</protein>
<dbReference type="SMART" id="SM00128">
    <property type="entry name" value="IPPc"/>
    <property type="match status" value="1"/>
</dbReference>
<evidence type="ECO:0000259" key="1">
    <source>
        <dbReference type="SMART" id="SM00128"/>
    </source>
</evidence>
<dbReference type="PANTHER" id="PTHR11200">
    <property type="entry name" value="INOSITOL 5-PHOSPHATASE"/>
    <property type="match status" value="1"/>
</dbReference>
<dbReference type="GO" id="GO:0004439">
    <property type="term" value="F:phosphatidylinositol-4,5-bisphosphate 5-phosphatase activity"/>
    <property type="evidence" value="ECO:0007669"/>
    <property type="project" value="TreeGrafter"/>
</dbReference>
<dbReference type="EMBL" id="CATQJA010002653">
    <property type="protein sequence ID" value="CAJ0578325.1"/>
    <property type="molecule type" value="Genomic_DNA"/>
</dbReference>
<gene>
    <name evidence="2" type="ORF">MSPICULIGERA_LOCUS16583</name>
</gene>
<reference evidence="2" key="1">
    <citation type="submission" date="2023-06" db="EMBL/GenBank/DDBJ databases">
        <authorList>
            <person name="Delattre M."/>
        </authorList>
    </citation>
    <scope>NUCLEOTIDE SEQUENCE</scope>
    <source>
        <strain evidence="2">AF72</strain>
    </source>
</reference>
<sequence length="729" mass="82952">MTFYTEGMGRQYVRGREPTVDDVMNDWTEKFCVYNDAKIFISTFNVNGRPAPHHGIPGWIPQEVRPDFFIIGLQEMDLSLGTHISSSSKREHEWLECVRASLPKQGHGHTLVAFHRLAGILIVMFKSSDTKVRLSDEFTSMLPTGISVMGTKLGNKGGVGISVKMNDSRICFINSHLAAGNGEMERRHQDHRDITGLVFGRYPNTYSLFDHDVVFWCGDLNYRLALEGVESFSLRAAVIERANTRPADLFPYDQLFNEMSAGRVFIGFRESVPQFRPTYKYDVGTCMWDSSEKARVPAWTDRILWKKRDPLMNVNQISYDSQMSVIVSDHKPVYSLFHVGIREMDQVKADELYIQAQREVDRRANELLPQIELTLTDIDFGEVFYLEPICMVVPIKNVGKSTVRMNFVPPHTKSTISAAWLQVTPLNYTLNPGEEMQISLTAAIENKESWSAFSKNQDKLQDILVLRLEGGRDHFITASAIYKPKVFGVTLEHILKRSPSHAMLIDFGETSNIDATCPPGVPREIHRLVTALRTLGHDRLNITETLVDNDKFSIVRKALENDAPNDLTLINRMSPTAFYGVLLRLIGSFKDPLIPDHHRAACYKHCTSPPLLWGEIAKLDTNRQALIEYLTNYLRELVSTSGEARKHLWAWSDVFFHDNSSPRLERDKCLTSMVDYARDVSCFHTSASFSSIPRPDPRLRVQLPPPIPPHRSSTMPNAKFLTRMDKPDF</sequence>
<dbReference type="PANTHER" id="PTHR11200:SF300">
    <property type="entry name" value="TYPE II INOSITOL 1,4,5-TRISPHOSPHATE 5-PHOSPHATASE"/>
    <property type="match status" value="1"/>
</dbReference>
<dbReference type="InterPro" id="IPR048869">
    <property type="entry name" value="OCRL-1_2_ASH"/>
</dbReference>
<dbReference type="Gene3D" id="3.60.10.10">
    <property type="entry name" value="Endonuclease/exonuclease/phosphatase"/>
    <property type="match status" value="1"/>
</dbReference>
<accession>A0AA36CZQ3</accession>
<dbReference type="SUPFAM" id="SSF56219">
    <property type="entry name" value="DNase I-like"/>
    <property type="match status" value="1"/>
</dbReference>
<dbReference type="Proteomes" id="UP001177023">
    <property type="component" value="Unassembled WGS sequence"/>
</dbReference>
<dbReference type="Pfam" id="PF21310">
    <property type="entry name" value="OCRL-like_ASH"/>
    <property type="match status" value="1"/>
</dbReference>
<dbReference type="InterPro" id="IPR008936">
    <property type="entry name" value="Rho_GTPase_activation_prot"/>
</dbReference>
<dbReference type="Gene3D" id="1.10.555.10">
    <property type="entry name" value="Rho GTPase activation protein"/>
    <property type="match status" value="1"/>
</dbReference>
<evidence type="ECO:0000313" key="3">
    <source>
        <dbReference type="Proteomes" id="UP001177023"/>
    </source>
</evidence>
<evidence type="ECO:0000313" key="2">
    <source>
        <dbReference type="EMBL" id="CAJ0578325.1"/>
    </source>
</evidence>
<dbReference type="GO" id="GO:0046856">
    <property type="term" value="P:phosphatidylinositol dephosphorylation"/>
    <property type="evidence" value="ECO:0007669"/>
    <property type="project" value="InterPro"/>
</dbReference>
<organism evidence="2 3">
    <name type="scientific">Mesorhabditis spiculigera</name>
    <dbReference type="NCBI Taxonomy" id="96644"/>
    <lineage>
        <taxon>Eukaryota</taxon>
        <taxon>Metazoa</taxon>
        <taxon>Ecdysozoa</taxon>
        <taxon>Nematoda</taxon>
        <taxon>Chromadorea</taxon>
        <taxon>Rhabditida</taxon>
        <taxon>Rhabditina</taxon>
        <taxon>Rhabditomorpha</taxon>
        <taxon>Rhabditoidea</taxon>
        <taxon>Rhabditidae</taxon>
        <taxon>Mesorhabditinae</taxon>
        <taxon>Mesorhabditis</taxon>
    </lineage>
</organism>
<name>A0AA36CZQ3_9BILA</name>
<proteinExistence type="predicted"/>
<dbReference type="GO" id="GO:0016020">
    <property type="term" value="C:membrane"/>
    <property type="evidence" value="ECO:0007669"/>
    <property type="project" value="TreeGrafter"/>
</dbReference>
<feature type="domain" description="Inositol polyphosphate-related phosphatase" evidence="1">
    <location>
        <begin position="35"/>
        <end position="345"/>
    </location>
</feature>
<keyword evidence="3" id="KW-1185">Reference proteome</keyword>
<feature type="non-terminal residue" evidence="2">
    <location>
        <position position="1"/>
    </location>
</feature>
<dbReference type="InterPro" id="IPR046985">
    <property type="entry name" value="IP5"/>
</dbReference>
<dbReference type="AlphaFoldDB" id="A0AA36CZQ3"/>
<dbReference type="InterPro" id="IPR036691">
    <property type="entry name" value="Endo/exonu/phosph_ase_sf"/>
</dbReference>
<comment type="caution">
    <text evidence="2">The sequence shown here is derived from an EMBL/GenBank/DDBJ whole genome shotgun (WGS) entry which is preliminary data.</text>
</comment>
<dbReference type="InterPro" id="IPR000300">
    <property type="entry name" value="IPPc"/>
</dbReference>